<feature type="non-terminal residue" evidence="4">
    <location>
        <position position="1"/>
    </location>
</feature>
<keyword evidence="5" id="KW-1185">Reference proteome</keyword>
<dbReference type="SMART" id="SM00737">
    <property type="entry name" value="ML"/>
    <property type="match status" value="1"/>
</dbReference>
<dbReference type="AlphaFoldDB" id="A0A7R8X083"/>
<keyword evidence="2" id="KW-1133">Transmembrane helix</keyword>
<dbReference type="Pfam" id="PF02221">
    <property type="entry name" value="E1_DerP2_DerF2"/>
    <property type="match status" value="1"/>
</dbReference>
<dbReference type="GO" id="GO:0006689">
    <property type="term" value="P:ganglioside catabolic process"/>
    <property type="evidence" value="ECO:0007669"/>
    <property type="project" value="InterPro"/>
</dbReference>
<feature type="domain" description="MD-2-related lipid-recognition" evidence="3">
    <location>
        <begin position="88"/>
        <end position="253"/>
    </location>
</feature>
<dbReference type="InterPro" id="IPR003172">
    <property type="entry name" value="ML_dom"/>
</dbReference>
<dbReference type="GO" id="GO:0005319">
    <property type="term" value="F:lipid transporter activity"/>
    <property type="evidence" value="ECO:0007669"/>
    <property type="project" value="TreeGrafter"/>
</dbReference>
<feature type="transmembrane region" description="Helical" evidence="2">
    <location>
        <begin position="33"/>
        <end position="54"/>
    </location>
</feature>
<dbReference type="InterPro" id="IPR028996">
    <property type="entry name" value="GM2-AP"/>
</dbReference>
<dbReference type="SUPFAM" id="SSF63707">
    <property type="entry name" value="Ganglioside M2 (gm2) activator"/>
    <property type="match status" value="1"/>
</dbReference>
<name>A0A7R8X083_9CRUS</name>
<dbReference type="InterPro" id="IPR036846">
    <property type="entry name" value="GM2-AP_sf"/>
</dbReference>
<keyword evidence="2" id="KW-0812">Transmembrane</keyword>
<keyword evidence="1" id="KW-0732">Signal</keyword>
<dbReference type="EMBL" id="CAJPEV010000148">
    <property type="protein sequence ID" value="CAG0881391.1"/>
    <property type="molecule type" value="Genomic_DNA"/>
</dbReference>
<evidence type="ECO:0000256" key="1">
    <source>
        <dbReference type="ARBA" id="ARBA00022729"/>
    </source>
</evidence>
<evidence type="ECO:0000259" key="3">
    <source>
        <dbReference type="SMART" id="SM00737"/>
    </source>
</evidence>
<keyword evidence="2" id="KW-0472">Membrane</keyword>
<reference evidence="4" key="1">
    <citation type="submission" date="2020-11" db="EMBL/GenBank/DDBJ databases">
        <authorList>
            <person name="Tran Van P."/>
        </authorList>
    </citation>
    <scope>NUCLEOTIDE SEQUENCE</scope>
</reference>
<proteinExistence type="predicted"/>
<organism evidence="4">
    <name type="scientific">Darwinula stevensoni</name>
    <dbReference type="NCBI Taxonomy" id="69355"/>
    <lineage>
        <taxon>Eukaryota</taxon>
        <taxon>Metazoa</taxon>
        <taxon>Ecdysozoa</taxon>
        <taxon>Arthropoda</taxon>
        <taxon>Crustacea</taxon>
        <taxon>Oligostraca</taxon>
        <taxon>Ostracoda</taxon>
        <taxon>Podocopa</taxon>
        <taxon>Podocopida</taxon>
        <taxon>Darwinulocopina</taxon>
        <taxon>Darwinuloidea</taxon>
        <taxon>Darwinulidae</taxon>
        <taxon>Darwinula</taxon>
    </lineage>
</organism>
<dbReference type="Gene3D" id="2.70.220.10">
    <property type="entry name" value="Ganglioside GM2 activator"/>
    <property type="match status" value="1"/>
</dbReference>
<dbReference type="GO" id="GO:0008047">
    <property type="term" value="F:enzyme activator activity"/>
    <property type="evidence" value="ECO:0007669"/>
    <property type="project" value="InterPro"/>
</dbReference>
<accession>A0A7R8X083</accession>
<evidence type="ECO:0000256" key="2">
    <source>
        <dbReference type="SAM" id="Phobius"/>
    </source>
</evidence>
<gene>
    <name evidence="4" type="ORF">DSTB1V02_LOCUS1544</name>
</gene>
<protein>
    <recommendedName>
        <fullName evidence="3">MD-2-related lipid-recognition domain-containing protein</fullName>
    </recommendedName>
</protein>
<sequence>GNETYNRVCEREGAIDVAERPGCRSVEPSRESVILFIWILLVGALNIQAVLWHYGYFQREAGEKVGLPELALQGLGRGGLDLDDGFSWRQCGSEKDPLQLSSLSILPSLFVIPGNLTLSLSAKVGVSLSSPIQAAVQMQYKFAFFWINVPCENRVGSCNYDDICTLIPYGPNDSCPSAFKEPNVPCRCPITQARFPPPRMDCGRIPGNYHLKDLLLNLNASGNSVPGGNYWVRVNFYDVRKNSQRLACFEFYFHIKHA</sequence>
<dbReference type="PANTHER" id="PTHR17357:SF0">
    <property type="entry name" value="GANGLIOSIDE GM2 ACTIVATOR"/>
    <property type="match status" value="1"/>
</dbReference>
<evidence type="ECO:0000313" key="4">
    <source>
        <dbReference type="EMBL" id="CAD7241556.1"/>
    </source>
</evidence>
<dbReference type="GO" id="GO:0009898">
    <property type="term" value="C:cytoplasmic side of plasma membrane"/>
    <property type="evidence" value="ECO:0007669"/>
    <property type="project" value="TreeGrafter"/>
</dbReference>
<dbReference type="Proteomes" id="UP000677054">
    <property type="component" value="Unassembled WGS sequence"/>
</dbReference>
<dbReference type="EMBL" id="LR899665">
    <property type="protein sequence ID" value="CAD7241556.1"/>
    <property type="molecule type" value="Genomic_DNA"/>
</dbReference>
<dbReference type="PANTHER" id="PTHR17357">
    <property type="entry name" value="GM2 GANGLIOSIDE ACTIVATOR PROTEIN"/>
    <property type="match status" value="1"/>
</dbReference>
<evidence type="ECO:0000313" key="5">
    <source>
        <dbReference type="Proteomes" id="UP000677054"/>
    </source>
</evidence>
<dbReference type="OrthoDB" id="6409159at2759"/>